<reference evidence="2" key="1">
    <citation type="journal article" date="2014" name="Int. J. Syst. Evol. Microbiol.">
        <title>Complete genome sequence of Corynebacterium casei LMG S-19264T (=DSM 44701T), isolated from a smear-ripened cheese.</title>
        <authorList>
            <consortium name="US DOE Joint Genome Institute (JGI-PGF)"/>
            <person name="Walter F."/>
            <person name="Albersmeier A."/>
            <person name="Kalinowski J."/>
            <person name="Ruckert C."/>
        </authorList>
    </citation>
    <scope>NUCLEOTIDE SEQUENCE</scope>
    <source>
        <strain evidence="2">JCM 4714</strain>
    </source>
</reference>
<protein>
    <submittedName>
        <fullName evidence="2">Uncharacterized protein</fullName>
    </submittedName>
</protein>
<gene>
    <name evidence="2" type="ORF">GCM10010339_47710</name>
</gene>
<evidence type="ECO:0000313" key="2">
    <source>
        <dbReference type="EMBL" id="GHE06579.1"/>
    </source>
</evidence>
<dbReference type="RefSeq" id="WP_189955550.1">
    <property type="nucleotide sequence ID" value="NZ_BMVG01000011.1"/>
</dbReference>
<sequence>MSRPAPAKRPPSPSTAAARSAAEGAWAAKMERLRGRARPQNRLRICDDDRLRQQFEEARETAARALLLADASPGDERGTQHAAEATVALEEARAALDDASDFLTFLALPRPVLEELISQHPPTEEQAGEGSVFNPDTFPAALIAAASFDGMNQAEAAELLNSWSAPDANMLWEAAWSVQQETRVELGKD</sequence>
<organism evidence="2 3">
    <name type="scientific">Streptomyces alanosinicus</name>
    <dbReference type="NCBI Taxonomy" id="68171"/>
    <lineage>
        <taxon>Bacteria</taxon>
        <taxon>Bacillati</taxon>
        <taxon>Actinomycetota</taxon>
        <taxon>Actinomycetes</taxon>
        <taxon>Kitasatosporales</taxon>
        <taxon>Streptomycetaceae</taxon>
        <taxon>Streptomyces</taxon>
    </lineage>
</organism>
<comment type="caution">
    <text evidence="2">The sequence shown here is derived from an EMBL/GenBank/DDBJ whole genome shotgun (WGS) entry which is preliminary data.</text>
</comment>
<evidence type="ECO:0000256" key="1">
    <source>
        <dbReference type="SAM" id="MobiDB-lite"/>
    </source>
</evidence>
<dbReference type="AlphaFoldDB" id="A0A918YKU9"/>
<feature type="region of interest" description="Disordered" evidence="1">
    <location>
        <begin position="1"/>
        <end position="23"/>
    </location>
</feature>
<reference evidence="2" key="2">
    <citation type="submission" date="2020-09" db="EMBL/GenBank/DDBJ databases">
        <authorList>
            <person name="Sun Q."/>
            <person name="Ohkuma M."/>
        </authorList>
    </citation>
    <scope>NUCLEOTIDE SEQUENCE</scope>
    <source>
        <strain evidence="2">JCM 4714</strain>
    </source>
</reference>
<proteinExistence type="predicted"/>
<accession>A0A918YKU9</accession>
<dbReference type="EMBL" id="BMVG01000011">
    <property type="protein sequence ID" value="GHE06579.1"/>
    <property type="molecule type" value="Genomic_DNA"/>
</dbReference>
<keyword evidence="3" id="KW-1185">Reference proteome</keyword>
<feature type="compositionally biased region" description="Low complexity" evidence="1">
    <location>
        <begin position="14"/>
        <end position="23"/>
    </location>
</feature>
<name>A0A918YKU9_9ACTN</name>
<dbReference type="Proteomes" id="UP000655443">
    <property type="component" value="Unassembled WGS sequence"/>
</dbReference>
<evidence type="ECO:0000313" key="3">
    <source>
        <dbReference type="Proteomes" id="UP000655443"/>
    </source>
</evidence>